<dbReference type="KEGG" id="ptc:phytr_6410"/>
<accession>A0A2P1P8I1</accession>
<name>A0A2P1P8I1_9RICK</name>
<keyword evidence="2" id="KW-1185">Reference proteome</keyword>
<evidence type="ECO:0000313" key="1">
    <source>
        <dbReference type="EMBL" id="AVP87582.1"/>
    </source>
</evidence>
<evidence type="ECO:0000313" key="2">
    <source>
        <dbReference type="Proteomes" id="UP000241762"/>
    </source>
</evidence>
<dbReference type="RefSeq" id="WP_106874439.1">
    <property type="nucleotide sequence ID" value="NZ_CP027845.1"/>
</dbReference>
<dbReference type="Proteomes" id="UP000241762">
    <property type="component" value="Chromosome"/>
</dbReference>
<proteinExistence type="predicted"/>
<sequence length="201" mass="22121">MDAARKTLRSVKSDLDSAIRFVSDSIYPNLQTYGINTTKSSDNSLIVVDFVGGKSEDDKNSFSSIRRTFKNYLENPYISSLVVIESGLRIQMKFVSNNGVSSSTGTKAKVPIFEPFFGRRILLTPIFNIKYDNSGNVTAQDREIIAWECLSDADELISMSGTTIAEGMRSVVSIAGGELGSCQYLTASSLNRIWANVEQDD</sequence>
<dbReference type="AlphaFoldDB" id="A0A2P1P8I1"/>
<organism evidence="1 2">
    <name type="scientific">Candidatus Phycorickettsia trachydisci</name>
    <dbReference type="NCBI Taxonomy" id="2115978"/>
    <lineage>
        <taxon>Bacteria</taxon>
        <taxon>Pseudomonadati</taxon>
        <taxon>Pseudomonadota</taxon>
        <taxon>Alphaproteobacteria</taxon>
        <taxon>Rickettsiales</taxon>
        <taxon>Rickettsiaceae</taxon>
        <taxon>Candidatus Phycorickettsia</taxon>
    </lineage>
</organism>
<reference evidence="1 2" key="1">
    <citation type="submission" date="2018-03" db="EMBL/GenBank/DDBJ databases">
        <title>A gene transfer event suggests a long-term partnership between eustigmatophyte algae and a novel lineage of endosymbiotic bacteria.</title>
        <authorList>
            <person name="Yurchenko T."/>
            <person name="Sevcikova T."/>
            <person name="Pribyl P."/>
            <person name="El Karkouri K."/>
            <person name="Klimes V."/>
            <person name="Amaral R."/>
            <person name="Zbrankova V."/>
            <person name="Kim E."/>
            <person name="Raoult D."/>
            <person name="Santos L.M.A."/>
            <person name="Elias M."/>
        </authorList>
    </citation>
    <scope>NUCLEOTIDE SEQUENCE [LARGE SCALE GENOMIC DNA]</scope>
    <source>
        <strain evidence="1">CCALA 838</strain>
    </source>
</reference>
<dbReference type="EMBL" id="CP027845">
    <property type="protein sequence ID" value="AVP87582.1"/>
    <property type="molecule type" value="Genomic_DNA"/>
</dbReference>
<gene>
    <name evidence="1" type="ORF">phytr_6410</name>
</gene>
<protein>
    <submittedName>
        <fullName evidence="1">Uncharacterized protein</fullName>
    </submittedName>
</protein>